<dbReference type="EMBL" id="ML119711">
    <property type="protein sequence ID" value="RPA78490.1"/>
    <property type="molecule type" value="Genomic_DNA"/>
</dbReference>
<evidence type="ECO:0000313" key="3">
    <source>
        <dbReference type="Proteomes" id="UP000275078"/>
    </source>
</evidence>
<dbReference type="Proteomes" id="UP000275078">
    <property type="component" value="Unassembled WGS sequence"/>
</dbReference>
<sequence length="714" mass="79701">MLSIINFQRKRRLSDDDTLAYYKRKAITAPTIFELSVPNGQARALETALSNHNQIKRSAINKSSNLNFNFNTVLTSTKASKKREPKPGPFTTNIPFSFLGNLDGPQATSRTESGAAANILPVRPITQPKGIQTHRQPFRQIPRRTPPESSLPTPPQSPLQTPTPSRKRKMKDTDGALPESEYQLLNRARLFLYRTPAEHQEMKVEDPEMDSDGMRKEEEPIMPDAAELKGRVSSVDNEPSKEEETVMLDTGSRLWEEKARHIMAWIDEVPNDPVGGRMEEGSRKPSTQAGCNCCLGRLRVMESQLGTPLYGIQDEEDSMGSNEAQSSYDEEEDDRDQDSRFGEVEHREYASELGVGGYQQQPTAVEEKSFIFLHSQSSSLFHPQTIYIPHTTKPTMQHPNTKQALTKKRRLPDVPYRPRRNAISVPQGFNLFEYFVSDDQLEDLESQMAASQLVKPSALHKTPNLAFSPPPARTMFTFTGASRGPEPAPTTPIETLFGSIQISGHVDGPNTANTPKETPHFFPRRNILCPQTTLFKLFPTHADFDAASSLSPLPSTSICSLTSYPQTPSPKPDYKTGASTTGRKLPRSFVARIKEAAPETSPDGNEMDLDDHSVSPKTSVTLADTEQAEIMALPEFLRTEDGRRRYPVDWGKRQKTLGKRKSRYRLVGGEEDDVMEFGEMKDTGGGGNVGDSEGEDLEVMLNRALEEMNLEEGF</sequence>
<feature type="region of interest" description="Disordered" evidence="1">
    <location>
        <begin position="230"/>
        <end position="249"/>
    </location>
</feature>
<feature type="region of interest" description="Disordered" evidence="1">
    <location>
        <begin position="78"/>
        <end position="97"/>
    </location>
</feature>
<proteinExistence type="predicted"/>
<protein>
    <submittedName>
        <fullName evidence="2">Uncharacterized protein</fullName>
    </submittedName>
</protein>
<name>A0A3N4I314_ASCIM</name>
<feature type="region of interest" description="Disordered" evidence="1">
    <location>
        <begin position="311"/>
        <end position="339"/>
    </location>
</feature>
<evidence type="ECO:0000313" key="2">
    <source>
        <dbReference type="EMBL" id="RPA78490.1"/>
    </source>
</evidence>
<feature type="region of interest" description="Disordered" evidence="1">
    <location>
        <begin position="562"/>
        <end position="582"/>
    </location>
</feature>
<organism evidence="2 3">
    <name type="scientific">Ascobolus immersus RN42</name>
    <dbReference type="NCBI Taxonomy" id="1160509"/>
    <lineage>
        <taxon>Eukaryota</taxon>
        <taxon>Fungi</taxon>
        <taxon>Dikarya</taxon>
        <taxon>Ascomycota</taxon>
        <taxon>Pezizomycotina</taxon>
        <taxon>Pezizomycetes</taxon>
        <taxon>Pezizales</taxon>
        <taxon>Ascobolaceae</taxon>
        <taxon>Ascobolus</taxon>
    </lineage>
</organism>
<gene>
    <name evidence="2" type="ORF">BJ508DRAFT_378335</name>
</gene>
<evidence type="ECO:0000256" key="1">
    <source>
        <dbReference type="SAM" id="MobiDB-lite"/>
    </source>
</evidence>
<feature type="region of interest" description="Disordered" evidence="1">
    <location>
        <begin position="103"/>
        <end position="180"/>
    </location>
</feature>
<dbReference type="AlphaFoldDB" id="A0A3N4I314"/>
<feature type="region of interest" description="Disordered" evidence="1">
    <location>
        <begin position="597"/>
        <end position="616"/>
    </location>
</feature>
<keyword evidence="3" id="KW-1185">Reference proteome</keyword>
<reference evidence="2 3" key="1">
    <citation type="journal article" date="2018" name="Nat. Ecol. Evol.">
        <title>Pezizomycetes genomes reveal the molecular basis of ectomycorrhizal truffle lifestyle.</title>
        <authorList>
            <person name="Murat C."/>
            <person name="Payen T."/>
            <person name="Noel B."/>
            <person name="Kuo A."/>
            <person name="Morin E."/>
            <person name="Chen J."/>
            <person name="Kohler A."/>
            <person name="Krizsan K."/>
            <person name="Balestrini R."/>
            <person name="Da Silva C."/>
            <person name="Montanini B."/>
            <person name="Hainaut M."/>
            <person name="Levati E."/>
            <person name="Barry K.W."/>
            <person name="Belfiori B."/>
            <person name="Cichocki N."/>
            <person name="Clum A."/>
            <person name="Dockter R.B."/>
            <person name="Fauchery L."/>
            <person name="Guy J."/>
            <person name="Iotti M."/>
            <person name="Le Tacon F."/>
            <person name="Lindquist E.A."/>
            <person name="Lipzen A."/>
            <person name="Malagnac F."/>
            <person name="Mello A."/>
            <person name="Molinier V."/>
            <person name="Miyauchi S."/>
            <person name="Poulain J."/>
            <person name="Riccioni C."/>
            <person name="Rubini A."/>
            <person name="Sitrit Y."/>
            <person name="Splivallo R."/>
            <person name="Traeger S."/>
            <person name="Wang M."/>
            <person name="Zifcakova L."/>
            <person name="Wipf D."/>
            <person name="Zambonelli A."/>
            <person name="Paolocci F."/>
            <person name="Nowrousian M."/>
            <person name="Ottonello S."/>
            <person name="Baldrian P."/>
            <person name="Spatafora J.W."/>
            <person name="Henrissat B."/>
            <person name="Nagy L.G."/>
            <person name="Aury J.M."/>
            <person name="Wincker P."/>
            <person name="Grigoriev I.V."/>
            <person name="Bonfante P."/>
            <person name="Martin F.M."/>
        </authorList>
    </citation>
    <scope>NUCLEOTIDE SEQUENCE [LARGE SCALE GENOMIC DNA]</scope>
    <source>
        <strain evidence="2 3">RN42</strain>
    </source>
</reference>
<accession>A0A3N4I314</accession>